<dbReference type="SUPFAM" id="SSF53187">
    <property type="entry name" value="Zn-dependent exopeptidases"/>
    <property type="match status" value="1"/>
</dbReference>
<gene>
    <name evidence="3" type="ORF">HPBE_LOCUS21996</name>
</gene>
<name>A0A183GHG0_HELPZ</name>
<keyword evidence="4" id="KW-1185">Reference proteome</keyword>
<evidence type="ECO:0000313" key="3">
    <source>
        <dbReference type="EMBL" id="VDP29594.1"/>
    </source>
</evidence>
<dbReference type="Proteomes" id="UP000050761">
    <property type="component" value="Unassembled WGS sequence"/>
</dbReference>
<evidence type="ECO:0000259" key="2">
    <source>
        <dbReference type="Pfam" id="PF04389"/>
    </source>
</evidence>
<dbReference type="WBParaSite" id="HPBE_0002199701-mRNA-1">
    <property type="protein sequence ID" value="HPBE_0002199701-mRNA-1"/>
    <property type="gene ID" value="HPBE_0002199701"/>
</dbReference>
<feature type="domain" description="Peptidase M28" evidence="2">
    <location>
        <begin position="269"/>
        <end position="316"/>
    </location>
</feature>
<dbReference type="AlphaFoldDB" id="A0A183GHG0"/>
<dbReference type="InterPro" id="IPR003137">
    <property type="entry name" value="PA_domain"/>
</dbReference>
<dbReference type="InterPro" id="IPR039373">
    <property type="entry name" value="Peptidase_M28B"/>
</dbReference>
<dbReference type="SUPFAM" id="SSF52025">
    <property type="entry name" value="PA domain"/>
    <property type="match status" value="1"/>
</dbReference>
<accession>A0A183GHG0</accession>
<protein>
    <submittedName>
        <fullName evidence="5">N-acetylated-alpha-linked acidic dipeptidase 2</fullName>
    </submittedName>
</protein>
<dbReference type="EMBL" id="UZAH01033549">
    <property type="protein sequence ID" value="VDP29594.1"/>
    <property type="molecule type" value="Genomic_DNA"/>
</dbReference>
<dbReference type="InterPro" id="IPR046450">
    <property type="entry name" value="PA_dom_sf"/>
</dbReference>
<evidence type="ECO:0000259" key="1">
    <source>
        <dbReference type="Pfam" id="PF02225"/>
    </source>
</evidence>
<sequence>MRHSVLLRAVMEGLEGDLVYTRLALANVHTVEYNVLLSYPDFSNPNYLWIKDTNGKVVYKSEGVSPSIAPEKQNMENAGLQWLAYAPNGSVTADVVYCGRATEKEFQYLKENGISLKGKIALIRYGESFRGNKVALAQQNGAVGAILYSDPAEVAPDGTADSEFCCDRSFSFALHLRRPCTPFQKTSTRKREGLCMPVTARLNGDLPSIPALPISYTSAMALLSKLKGSTAPKDWQGGLNITYKLGPGLENDLKTTITINEKYLRRIRNVIGYIHGAEEPDRYVILGNHYDAWTFGAMDPNSGTAALAEVARATVQVMRERAWRPSKLSPSEGNTYLASIFFRTNADVRRLGCRGVRSDWIDGVRRRVCRVAVKKSHCLSKHGLHARQSNYVTHIFQHSCFFWCILRSDMSKRRRPFKIKLSLWRKTFGIRGKIRKTSEARLYLMHGKPLNSPVIVVAQVMFGHLRLHYMKDVDEPNLPRIPVPSAASDQKSFLNYLGKSFIS</sequence>
<dbReference type="InterPro" id="IPR007484">
    <property type="entry name" value="Peptidase_M28"/>
</dbReference>
<accession>A0A3P8DBV3</accession>
<dbReference type="Pfam" id="PF02225">
    <property type="entry name" value="PA"/>
    <property type="match status" value="1"/>
</dbReference>
<organism evidence="4 5">
    <name type="scientific">Heligmosomoides polygyrus</name>
    <name type="common">Parasitic roundworm</name>
    <dbReference type="NCBI Taxonomy" id="6339"/>
    <lineage>
        <taxon>Eukaryota</taxon>
        <taxon>Metazoa</taxon>
        <taxon>Ecdysozoa</taxon>
        <taxon>Nematoda</taxon>
        <taxon>Chromadorea</taxon>
        <taxon>Rhabditida</taxon>
        <taxon>Rhabditina</taxon>
        <taxon>Rhabditomorpha</taxon>
        <taxon>Strongyloidea</taxon>
        <taxon>Heligmosomidae</taxon>
        <taxon>Heligmosomoides</taxon>
    </lineage>
</organism>
<feature type="domain" description="PA" evidence="1">
    <location>
        <begin position="91"/>
        <end position="160"/>
    </location>
</feature>
<dbReference type="Gene3D" id="3.40.630.10">
    <property type="entry name" value="Zn peptidases"/>
    <property type="match status" value="1"/>
</dbReference>
<dbReference type="Pfam" id="PF04389">
    <property type="entry name" value="Peptidase_M28"/>
    <property type="match status" value="1"/>
</dbReference>
<dbReference type="OrthoDB" id="5841748at2759"/>
<dbReference type="GO" id="GO:0004180">
    <property type="term" value="F:carboxypeptidase activity"/>
    <property type="evidence" value="ECO:0007669"/>
    <property type="project" value="TreeGrafter"/>
</dbReference>
<dbReference type="PANTHER" id="PTHR10404">
    <property type="entry name" value="N-ACETYLATED-ALPHA-LINKED ACIDIC DIPEPTIDASE"/>
    <property type="match status" value="1"/>
</dbReference>
<proteinExistence type="predicted"/>
<evidence type="ECO:0000313" key="4">
    <source>
        <dbReference type="Proteomes" id="UP000050761"/>
    </source>
</evidence>
<evidence type="ECO:0000313" key="5">
    <source>
        <dbReference type="WBParaSite" id="HPBE_0002199701-mRNA-1"/>
    </source>
</evidence>
<reference evidence="5" key="2">
    <citation type="submission" date="2019-09" db="UniProtKB">
        <authorList>
            <consortium name="WormBaseParasite"/>
        </authorList>
    </citation>
    <scope>IDENTIFICATION</scope>
</reference>
<reference evidence="3 4" key="1">
    <citation type="submission" date="2018-11" db="EMBL/GenBank/DDBJ databases">
        <authorList>
            <consortium name="Pathogen Informatics"/>
        </authorList>
    </citation>
    <scope>NUCLEOTIDE SEQUENCE [LARGE SCALE GENOMIC DNA]</scope>
</reference>
<dbReference type="Gene3D" id="3.50.30.30">
    <property type="match status" value="1"/>
</dbReference>
<dbReference type="PANTHER" id="PTHR10404:SF77">
    <property type="entry name" value="GLUTAMATE CARBOXYPEPTIDASE 2 HOMOLOG"/>
    <property type="match status" value="1"/>
</dbReference>